<keyword evidence="10" id="KW-1185">Reference proteome</keyword>
<evidence type="ECO:0000256" key="2">
    <source>
        <dbReference type="ARBA" id="ARBA00004123"/>
    </source>
</evidence>
<organism evidence="9 10">
    <name type="scientific">Photinus pyralis</name>
    <name type="common">Common eastern firefly</name>
    <name type="synonym">Lampyris pyralis</name>
    <dbReference type="NCBI Taxonomy" id="7054"/>
    <lineage>
        <taxon>Eukaryota</taxon>
        <taxon>Metazoa</taxon>
        <taxon>Ecdysozoa</taxon>
        <taxon>Arthropoda</taxon>
        <taxon>Hexapoda</taxon>
        <taxon>Insecta</taxon>
        <taxon>Pterygota</taxon>
        <taxon>Neoptera</taxon>
        <taxon>Endopterygota</taxon>
        <taxon>Coleoptera</taxon>
        <taxon>Polyphaga</taxon>
        <taxon>Elateriformia</taxon>
        <taxon>Elateroidea</taxon>
        <taxon>Lampyridae</taxon>
        <taxon>Lampyrinae</taxon>
        <taxon>Photinus</taxon>
    </lineage>
</organism>
<evidence type="ECO:0000256" key="7">
    <source>
        <dbReference type="ARBA" id="ARBA00023242"/>
    </source>
</evidence>
<proteinExistence type="inferred from homology"/>
<dbReference type="Proteomes" id="UP000327044">
    <property type="component" value="Unassembled WGS sequence"/>
</dbReference>
<evidence type="ECO:0000256" key="5">
    <source>
        <dbReference type="ARBA" id="ARBA00022723"/>
    </source>
</evidence>
<dbReference type="InParanoid" id="A0A5N4AVA4"/>
<evidence type="ECO:0000256" key="1">
    <source>
        <dbReference type="ARBA" id="ARBA00001968"/>
    </source>
</evidence>
<dbReference type="EMBL" id="VVIM01000003">
    <property type="protein sequence ID" value="KAB0801256.1"/>
    <property type="molecule type" value="Genomic_DNA"/>
</dbReference>
<dbReference type="GO" id="GO:0004518">
    <property type="term" value="F:nuclease activity"/>
    <property type="evidence" value="ECO:0007669"/>
    <property type="project" value="UniProtKB-KW"/>
</dbReference>
<dbReference type="GO" id="GO:0046872">
    <property type="term" value="F:metal ion binding"/>
    <property type="evidence" value="ECO:0007669"/>
    <property type="project" value="UniProtKB-KW"/>
</dbReference>
<evidence type="ECO:0000313" key="9">
    <source>
        <dbReference type="EMBL" id="KAB0801256.1"/>
    </source>
</evidence>
<evidence type="ECO:0000256" key="6">
    <source>
        <dbReference type="ARBA" id="ARBA00022801"/>
    </source>
</evidence>
<sequence length="187" mass="21489">MWAKDPYLSNIKWFLQLVCDSNMLITHCYTGHPGSVHDQRVFRLSDVANFVEDAEKFPMDSHLLGDAAYELHEHLLVPFRDNGHLTELQNKYNRHLSTARVTIERCIGLLKARMRSLLHCLPMVRVDQMPQYIIACCVIHNICLLRGDDIRMVVIPGDPQGNARNIDQFGRNNAVVAKRNIIMNALR</sequence>
<feature type="domain" description="DDE Tnp4" evidence="8">
    <location>
        <begin position="15"/>
        <end position="141"/>
    </location>
</feature>
<keyword evidence="7" id="KW-0539">Nucleus</keyword>
<accession>A0A5N4AVA4</accession>
<comment type="subcellular location">
    <subcellularLocation>
        <location evidence="2">Nucleus</location>
    </subcellularLocation>
</comment>
<dbReference type="Pfam" id="PF13359">
    <property type="entry name" value="DDE_Tnp_4"/>
    <property type="match status" value="1"/>
</dbReference>
<evidence type="ECO:0000259" key="8">
    <source>
        <dbReference type="Pfam" id="PF13359"/>
    </source>
</evidence>
<dbReference type="PANTHER" id="PTHR22930">
    <property type="match status" value="1"/>
</dbReference>
<evidence type="ECO:0000256" key="4">
    <source>
        <dbReference type="ARBA" id="ARBA00022722"/>
    </source>
</evidence>
<dbReference type="AlphaFoldDB" id="A0A5N4AVA4"/>
<protein>
    <recommendedName>
        <fullName evidence="8">DDE Tnp4 domain-containing protein</fullName>
    </recommendedName>
</protein>
<dbReference type="InterPro" id="IPR045249">
    <property type="entry name" value="HARBI1-like"/>
</dbReference>
<dbReference type="GO" id="GO:0005634">
    <property type="term" value="C:nucleus"/>
    <property type="evidence" value="ECO:0007669"/>
    <property type="project" value="UniProtKB-SubCell"/>
</dbReference>
<dbReference type="InterPro" id="IPR027806">
    <property type="entry name" value="HARBI1_dom"/>
</dbReference>
<comment type="caution">
    <text evidence="9">The sequence shown here is derived from an EMBL/GenBank/DDBJ whole genome shotgun (WGS) entry which is preliminary data.</text>
</comment>
<keyword evidence="6" id="KW-0378">Hydrolase</keyword>
<comment type="cofactor">
    <cofactor evidence="1">
        <name>a divalent metal cation</name>
        <dbReference type="ChEBI" id="CHEBI:60240"/>
    </cofactor>
</comment>
<name>A0A5N4AVA4_PHOPY</name>
<dbReference type="GO" id="GO:0016787">
    <property type="term" value="F:hydrolase activity"/>
    <property type="evidence" value="ECO:0007669"/>
    <property type="project" value="UniProtKB-KW"/>
</dbReference>
<dbReference type="PANTHER" id="PTHR22930:SF85">
    <property type="entry name" value="GH03217P-RELATED"/>
    <property type="match status" value="1"/>
</dbReference>
<evidence type="ECO:0000256" key="3">
    <source>
        <dbReference type="ARBA" id="ARBA00006958"/>
    </source>
</evidence>
<evidence type="ECO:0000313" key="10">
    <source>
        <dbReference type="Proteomes" id="UP000327044"/>
    </source>
</evidence>
<reference evidence="9 10" key="1">
    <citation type="journal article" date="2018" name="Elife">
        <title>Firefly genomes illuminate parallel origins of bioluminescence in beetles.</title>
        <authorList>
            <person name="Fallon T.R."/>
            <person name="Lower S.E."/>
            <person name="Chang C.H."/>
            <person name="Bessho-Uehara M."/>
            <person name="Martin G.J."/>
            <person name="Bewick A.J."/>
            <person name="Behringer M."/>
            <person name="Debat H.J."/>
            <person name="Wong I."/>
            <person name="Day J.C."/>
            <person name="Suvorov A."/>
            <person name="Silva C.J."/>
            <person name="Stanger-Hall K.F."/>
            <person name="Hall D.W."/>
            <person name="Schmitz R.J."/>
            <person name="Nelson D.R."/>
            <person name="Lewis S.M."/>
            <person name="Shigenobu S."/>
            <person name="Bybee S.M."/>
            <person name="Larracuente A.M."/>
            <person name="Oba Y."/>
            <person name="Weng J.K."/>
        </authorList>
    </citation>
    <scope>NUCLEOTIDE SEQUENCE [LARGE SCALE GENOMIC DNA]</scope>
    <source>
        <strain evidence="9">1611_PpyrPB1</strain>
        <tissue evidence="9">Whole body</tissue>
    </source>
</reference>
<gene>
    <name evidence="9" type="ORF">PPYR_05610</name>
</gene>
<keyword evidence="5" id="KW-0479">Metal-binding</keyword>
<keyword evidence="4" id="KW-0540">Nuclease</keyword>
<comment type="similarity">
    <text evidence="3">Belongs to the HARBI1 family.</text>
</comment>